<reference evidence="13 14" key="1">
    <citation type="submission" date="2013-08" db="EMBL/GenBank/DDBJ databases">
        <title>The genome sequence of Skermanella stibiiresistens.</title>
        <authorList>
            <person name="Zhu W."/>
            <person name="Wang G."/>
        </authorList>
    </citation>
    <scope>NUCLEOTIDE SEQUENCE [LARGE SCALE GENOMIC DNA]</scope>
    <source>
        <strain evidence="13 14">SB22</strain>
    </source>
</reference>
<dbReference type="Proteomes" id="UP000019486">
    <property type="component" value="Unassembled WGS sequence"/>
</dbReference>
<evidence type="ECO:0000256" key="8">
    <source>
        <dbReference type="ARBA" id="ARBA00023136"/>
    </source>
</evidence>
<keyword evidence="7" id="KW-1133">Transmembrane helix</keyword>
<dbReference type="EMBL" id="AVFL01000031">
    <property type="protein sequence ID" value="EWY37053.1"/>
    <property type="molecule type" value="Genomic_DNA"/>
</dbReference>
<dbReference type="Gene3D" id="2.40.30.170">
    <property type="match status" value="1"/>
</dbReference>
<sequence length="443" mass="48285">MNPVIPDAPTTRAVPARPPVGRAMLFGSASILIGIGGFSAWAATAPLASAVIAPGTLKVDSHRKTVQHDKGGIIAELLVRDGDRTREGQPLLRLDDVETRAQLLLLDGQHISLLAERSRLEAQRDGLPAVRFPDELARRRDEARVAPALDGQEHLFERERLALNGQIDILRQRVAELNAQIAAHQAGLSATDAQLALIREETRGVADLVDKGLEKRPRLLALQRAAAQLDGARAELLGKMSGARLSIGETDLQILGLRHEAQRKVATDLRETETKLSAVSEQLEAARAQQSRREIRAPQNGVVMNLAYFAPGAVVPPGGAILDVVPEGDQLMAEVRIQPSDVDSVREGQEAQVMLTSFQTGTTPRVDGTVSWVSADALTDDRTQASYYLARIRLEETSRAKLGDLRLSPGMPLEGFVVSTPRTMLEYLIQPLGNRFRRAFREE</sequence>
<evidence type="ECO:0000256" key="7">
    <source>
        <dbReference type="ARBA" id="ARBA00022989"/>
    </source>
</evidence>
<evidence type="ECO:0000256" key="4">
    <source>
        <dbReference type="ARBA" id="ARBA00022475"/>
    </source>
</evidence>
<evidence type="ECO:0000256" key="6">
    <source>
        <dbReference type="ARBA" id="ARBA00022692"/>
    </source>
</evidence>
<dbReference type="InterPro" id="IPR058982">
    <property type="entry name" value="Beta-barrel_AprE"/>
</dbReference>
<comment type="similarity">
    <text evidence="2 9">Belongs to the membrane fusion protein (MFP) (TC 8.A.1) family.</text>
</comment>
<dbReference type="PANTHER" id="PTHR30386:SF17">
    <property type="entry name" value="ALKALINE PROTEASE SECRETION PROTEIN APRE"/>
    <property type="match status" value="1"/>
</dbReference>
<evidence type="ECO:0000256" key="1">
    <source>
        <dbReference type="ARBA" id="ARBA00004377"/>
    </source>
</evidence>
<dbReference type="PRINTS" id="PR01490">
    <property type="entry name" value="RTXTOXIND"/>
</dbReference>
<keyword evidence="5 9" id="KW-0997">Cell inner membrane</keyword>
<evidence type="ECO:0000259" key="11">
    <source>
        <dbReference type="Pfam" id="PF25994"/>
    </source>
</evidence>
<evidence type="ECO:0000259" key="12">
    <source>
        <dbReference type="Pfam" id="PF26002"/>
    </source>
</evidence>
<keyword evidence="8" id="KW-0472">Membrane</keyword>
<feature type="domain" description="AprE-like beta-barrel" evidence="12">
    <location>
        <begin position="331"/>
        <end position="418"/>
    </location>
</feature>
<evidence type="ECO:0000256" key="5">
    <source>
        <dbReference type="ARBA" id="ARBA00022519"/>
    </source>
</evidence>
<dbReference type="NCBIfam" id="TIGR01843">
    <property type="entry name" value="type_I_hlyD"/>
    <property type="match status" value="1"/>
</dbReference>
<evidence type="ECO:0000313" key="13">
    <source>
        <dbReference type="EMBL" id="EWY37053.1"/>
    </source>
</evidence>
<dbReference type="GO" id="GO:0015031">
    <property type="term" value="P:protein transport"/>
    <property type="evidence" value="ECO:0007669"/>
    <property type="project" value="InterPro"/>
</dbReference>
<dbReference type="GO" id="GO:0005886">
    <property type="term" value="C:plasma membrane"/>
    <property type="evidence" value="ECO:0007669"/>
    <property type="project" value="UniProtKB-SubCell"/>
</dbReference>
<comment type="caution">
    <text evidence="13">The sequence shown here is derived from an EMBL/GenBank/DDBJ whole genome shotgun (WGS) entry which is preliminary data.</text>
</comment>
<organism evidence="13 14">
    <name type="scientific">Skermanella stibiiresistens SB22</name>
    <dbReference type="NCBI Taxonomy" id="1385369"/>
    <lineage>
        <taxon>Bacteria</taxon>
        <taxon>Pseudomonadati</taxon>
        <taxon>Pseudomonadota</taxon>
        <taxon>Alphaproteobacteria</taxon>
        <taxon>Rhodospirillales</taxon>
        <taxon>Azospirillaceae</taxon>
        <taxon>Skermanella</taxon>
    </lineage>
</organism>
<dbReference type="AlphaFoldDB" id="W9GZY4"/>
<dbReference type="InterPro" id="IPR010129">
    <property type="entry name" value="T1SS_HlyD"/>
</dbReference>
<keyword evidence="10" id="KW-0175">Coiled coil</keyword>
<keyword evidence="3 9" id="KW-0813">Transport</keyword>
<dbReference type="InterPro" id="IPR058781">
    <property type="entry name" value="HH_AprE-like"/>
</dbReference>
<keyword evidence="6" id="KW-0812">Transmembrane</keyword>
<feature type="coiled-coil region" evidence="10">
    <location>
        <begin position="160"/>
        <end position="187"/>
    </location>
</feature>
<dbReference type="STRING" id="1385369.N825_21650"/>
<gene>
    <name evidence="13" type="ORF">N825_21650</name>
</gene>
<evidence type="ECO:0000313" key="14">
    <source>
        <dbReference type="Proteomes" id="UP000019486"/>
    </source>
</evidence>
<dbReference type="PANTHER" id="PTHR30386">
    <property type="entry name" value="MEMBRANE FUSION SUBUNIT OF EMRAB-TOLC MULTIDRUG EFFLUX PUMP"/>
    <property type="match status" value="1"/>
</dbReference>
<comment type="subcellular location">
    <subcellularLocation>
        <location evidence="1 9">Cell inner membrane</location>
        <topology evidence="1 9">Single-pass membrane protein</topology>
    </subcellularLocation>
</comment>
<protein>
    <recommendedName>
        <fullName evidence="9">Membrane fusion protein (MFP) family protein</fullName>
    </recommendedName>
</protein>
<keyword evidence="4 9" id="KW-1003">Cell membrane</keyword>
<evidence type="ECO:0000256" key="2">
    <source>
        <dbReference type="ARBA" id="ARBA00009477"/>
    </source>
</evidence>
<feature type="domain" description="AprE-like long alpha-helical hairpin" evidence="11">
    <location>
        <begin position="100"/>
        <end position="288"/>
    </location>
</feature>
<dbReference type="InterPro" id="IPR050739">
    <property type="entry name" value="MFP"/>
</dbReference>
<dbReference type="Pfam" id="PF26002">
    <property type="entry name" value="Beta-barrel_AprE"/>
    <property type="match status" value="1"/>
</dbReference>
<proteinExistence type="inferred from homology"/>
<keyword evidence="14" id="KW-1185">Reference proteome</keyword>
<dbReference type="Pfam" id="PF25994">
    <property type="entry name" value="HH_AprE"/>
    <property type="match status" value="1"/>
</dbReference>
<evidence type="ECO:0000256" key="3">
    <source>
        <dbReference type="ARBA" id="ARBA00022448"/>
    </source>
</evidence>
<name>W9GZY4_9PROT</name>
<evidence type="ECO:0000256" key="9">
    <source>
        <dbReference type="RuleBase" id="RU365093"/>
    </source>
</evidence>
<evidence type="ECO:0000256" key="10">
    <source>
        <dbReference type="SAM" id="Coils"/>
    </source>
</evidence>
<accession>W9GZY4</accession>